<gene>
    <name evidence="1" type="ORF">SAMN05444586_102227</name>
</gene>
<accession>A0A1I6V970</accession>
<keyword evidence="2" id="KW-1185">Reference proteome</keyword>
<reference evidence="2" key="1">
    <citation type="submission" date="2016-10" db="EMBL/GenBank/DDBJ databases">
        <authorList>
            <person name="Varghese N."/>
            <person name="Submissions S."/>
        </authorList>
    </citation>
    <scope>NUCLEOTIDE SEQUENCE [LARGE SCALE GENOMIC DNA]</scope>
    <source>
        <strain evidence="2">ANC 5076</strain>
    </source>
</reference>
<evidence type="ECO:0000313" key="2">
    <source>
        <dbReference type="Proteomes" id="UP000182827"/>
    </source>
</evidence>
<name>A0A1I6V970_9GAMM</name>
<organism evidence="1 2">
    <name type="scientific">Acinetobacter bohemicus</name>
    <dbReference type="NCBI Taxonomy" id="1435036"/>
    <lineage>
        <taxon>Bacteria</taxon>
        <taxon>Pseudomonadati</taxon>
        <taxon>Pseudomonadota</taxon>
        <taxon>Gammaproteobacteria</taxon>
        <taxon>Moraxellales</taxon>
        <taxon>Moraxellaceae</taxon>
        <taxon>Acinetobacter</taxon>
    </lineage>
</organism>
<sequence length="101" mass="11920">MPNPIKSLTQKTYDAGDMLDLSDLAVNDVKWLNLAIKHLKAEFYDTKDFIQSNHKVHDSYFEQLDEFFGMYEHLANDRLKEKEHLATKYQNEWDNPKEGQA</sequence>
<proteinExistence type="predicted"/>
<protein>
    <submittedName>
        <fullName evidence="1">Uncharacterized protein</fullName>
    </submittedName>
</protein>
<evidence type="ECO:0000313" key="1">
    <source>
        <dbReference type="EMBL" id="SFT10180.1"/>
    </source>
</evidence>
<dbReference type="Proteomes" id="UP000182827">
    <property type="component" value="Unassembled WGS sequence"/>
</dbReference>
<dbReference type="EMBL" id="FOZU01000022">
    <property type="protein sequence ID" value="SFT10180.1"/>
    <property type="molecule type" value="Genomic_DNA"/>
</dbReference>
<dbReference type="AlphaFoldDB" id="A0A1I6V970"/>